<comment type="caution">
    <text evidence="1">The sequence shown here is derived from an EMBL/GenBank/DDBJ whole genome shotgun (WGS) entry which is preliminary data.</text>
</comment>
<name>A0A8J7TUA9_9PROT</name>
<organism evidence="1 2">
    <name type="scientific">Candidatus Paracaedimonas acanthamoebae</name>
    <dbReference type="NCBI Taxonomy" id="244581"/>
    <lineage>
        <taxon>Bacteria</taxon>
        <taxon>Pseudomonadati</taxon>
        <taxon>Pseudomonadota</taxon>
        <taxon>Alphaproteobacteria</taxon>
        <taxon>Holosporales</taxon>
        <taxon>Caedimonadaceae</taxon>
        <taxon>Candidatus Paracaedimonas</taxon>
    </lineage>
</organism>
<evidence type="ECO:0000313" key="1">
    <source>
        <dbReference type="EMBL" id="MBN9413770.1"/>
    </source>
</evidence>
<dbReference type="InterPro" id="IPR006944">
    <property type="entry name" value="Phage/GTA_portal"/>
</dbReference>
<accession>A0A8J7TUA9</accession>
<protein>
    <submittedName>
        <fullName evidence="1">Phage portal protein</fullName>
    </submittedName>
</protein>
<reference evidence="1" key="1">
    <citation type="submission" date="2021-02" db="EMBL/GenBank/DDBJ databases">
        <title>Thiocyanate and organic carbon inputs drive convergent selection for specific autotrophic Afipia and Thiobacillus strains within complex microbiomes.</title>
        <authorList>
            <person name="Huddy R.J."/>
            <person name="Sachdeva R."/>
            <person name="Kadzinga F."/>
            <person name="Kantor R.S."/>
            <person name="Harrison S.T.L."/>
            <person name="Banfield J.F."/>
        </authorList>
    </citation>
    <scope>NUCLEOTIDE SEQUENCE</scope>
    <source>
        <strain evidence="1">SCN18_10_11_15_R4_P_38_20</strain>
    </source>
</reference>
<proteinExistence type="predicted"/>
<gene>
    <name evidence="1" type="ORF">J0H12_07640</name>
</gene>
<sequence>MKNYFKKLGNIWPTISGQKNNEQKASRVGKLIALNQVGRPQWTPRQYDALTVEGYQKNIIVYRAVSLIARGAASVPWRLYKNNEELLTHPLLTLLHHPSPRQGGSAFIEAVLSYLLLAGNSYIEIVSDMKGRPAELYPLRPDRVQIVPGAAGVPQAFEYTVNGTKRQLNVDPTTGWSHVLHLKLFHPLNDWYGMSPIEAAACSIDQHNTVASHNLALLQNGGRPSGALLVGRNDRDLNLTDEQRQELRDDVRALYQGQDNAGRILVLEGDFEWQEMGLSPKDLDFIEGKSMTAREIAQAYGVPPMLVGVRGDATFSNYREARFHLWEDTILPLLDYLTDELNRWLAPQFEPGLKLVHDVDRIPALAQRREEAWSKIANASFLTINEKRHAVGYVPVPHGDQI</sequence>
<dbReference type="InterPro" id="IPR006427">
    <property type="entry name" value="Portal_HK97"/>
</dbReference>
<dbReference type="Pfam" id="PF04860">
    <property type="entry name" value="Phage_portal"/>
    <property type="match status" value="1"/>
</dbReference>
<evidence type="ECO:0000313" key="2">
    <source>
        <dbReference type="Proteomes" id="UP000664414"/>
    </source>
</evidence>
<dbReference type="Proteomes" id="UP000664414">
    <property type="component" value="Unassembled WGS sequence"/>
</dbReference>
<dbReference type="AlphaFoldDB" id="A0A8J7TUA9"/>
<dbReference type="EMBL" id="JAFKGL010000047">
    <property type="protein sequence ID" value="MBN9413770.1"/>
    <property type="molecule type" value="Genomic_DNA"/>
</dbReference>
<dbReference type="NCBIfam" id="TIGR01537">
    <property type="entry name" value="portal_HK97"/>
    <property type="match status" value="1"/>
</dbReference>